<dbReference type="Gene3D" id="3.40.50.1820">
    <property type="entry name" value="alpha/beta hydrolase"/>
    <property type="match status" value="1"/>
</dbReference>
<comment type="caution">
    <text evidence="3">The sequence shown here is derived from an EMBL/GenBank/DDBJ whole genome shotgun (WGS) entry which is preliminary data.</text>
</comment>
<dbReference type="InterPro" id="IPR000073">
    <property type="entry name" value="AB_hydrolase_1"/>
</dbReference>
<proteinExistence type="predicted"/>
<reference evidence="3 4" key="1">
    <citation type="submission" date="2023-07" db="EMBL/GenBank/DDBJ databases">
        <title>Sequencing the genomes of 1000 actinobacteria strains.</title>
        <authorList>
            <person name="Klenk H.-P."/>
        </authorList>
    </citation>
    <scope>NUCLEOTIDE SEQUENCE [LARGE SCALE GENOMIC DNA]</scope>
    <source>
        <strain evidence="3 4">DSM 46740</strain>
    </source>
</reference>
<feature type="compositionally biased region" description="Basic residues" evidence="1">
    <location>
        <begin position="152"/>
        <end position="165"/>
    </location>
</feature>
<sequence>MDVLRAPLGDEKLTFLGVSYGTRLGGVCAEQFPENVRAMVFDGALDPRADATEQRLAIYVGFQRSFKQMAAFCDRGSDGVWSTLLDANFAINCMDEERRSPEEEAELRARIAELSPWPVGAEATRPAFSLTRRPPRGEPHDEIPPDPGLQKGKTHVRHPRRRLGPPRHATSGEHGGPGPAGALRVGTTVGPVRDNCV</sequence>
<dbReference type="Pfam" id="PF00561">
    <property type="entry name" value="Abhydrolase_1"/>
    <property type="match status" value="1"/>
</dbReference>
<evidence type="ECO:0000256" key="1">
    <source>
        <dbReference type="SAM" id="MobiDB-lite"/>
    </source>
</evidence>
<dbReference type="Proteomes" id="UP001225356">
    <property type="component" value="Unassembled WGS sequence"/>
</dbReference>
<accession>A0ABT9QAV3</accession>
<organism evidence="3 4">
    <name type="scientific">Streptosporangium lutulentum</name>
    <dbReference type="NCBI Taxonomy" id="1461250"/>
    <lineage>
        <taxon>Bacteria</taxon>
        <taxon>Bacillati</taxon>
        <taxon>Actinomycetota</taxon>
        <taxon>Actinomycetes</taxon>
        <taxon>Streptosporangiales</taxon>
        <taxon>Streptosporangiaceae</taxon>
        <taxon>Streptosporangium</taxon>
    </lineage>
</organism>
<gene>
    <name evidence="3" type="ORF">J2853_002712</name>
</gene>
<dbReference type="InterPro" id="IPR029058">
    <property type="entry name" value="AB_hydrolase_fold"/>
</dbReference>
<dbReference type="EMBL" id="JAUSQU010000001">
    <property type="protein sequence ID" value="MDP9843501.1"/>
    <property type="molecule type" value="Genomic_DNA"/>
</dbReference>
<name>A0ABT9QAV3_9ACTN</name>
<protein>
    <submittedName>
        <fullName evidence="3">Pimeloyl-ACP methyl ester carboxylesterase</fullName>
    </submittedName>
</protein>
<evidence type="ECO:0000259" key="2">
    <source>
        <dbReference type="Pfam" id="PF00561"/>
    </source>
</evidence>
<feature type="domain" description="AB hydrolase-1" evidence="2">
    <location>
        <begin position="2"/>
        <end position="82"/>
    </location>
</feature>
<evidence type="ECO:0000313" key="4">
    <source>
        <dbReference type="Proteomes" id="UP001225356"/>
    </source>
</evidence>
<evidence type="ECO:0000313" key="3">
    <source>
        <dbReference type="EMBL" id="MDP9843501.1"/>
    </source>
</evidence>
<dbReference type="SUPFAM" id="SSF53474">
    <property type="entry name" value="alpha/beta-Hydrolases"/>
    <property type="match status" value="1"/>
</dbReference>
<keyword evidence="4" id="KW-1185">Reference proteome</keyword>
<feature type="region of interest" description="Disordered" evidence="1">
    <location>
        <begin position="122"/>
        <end position="197"/>
    </location>
</feature>